<dbReference type="AlphaFoldDB" id="A0A2A8CWQ4"/>
<accession>A0A2A8CWQ4</accession>
<comment type="caution">
    <text evidence="1">The sequence shown here is derived from an EMBL/GenBank/DDBJ whole genome shotgun (WGS) entry which is preliminary data.</text>
</comment>
<evidence type="ECO:0000313" key="2">
    <source>
        <dbReference type="Proteomes" id="UP000220102"/>
    </source>
</evidence>
<gene>
    <name evidence="1" type="ORF">CRI94_10760</name>
</gene>
<name>A0A2A8CWQ4_9BACT</name>
<proteinExistence type="predicted"/>
<protein>
    <recommendedName>
        <fullName evidence="3">PqqD family protein</fullName>
    </recommendedName>
</protein>
<evidence type="ECO:0008006" key="3">
    <source>
        <dbReference type="Google" id="ProtNLM"/>
    </source>
</evidence>
<dbReference type="SUPFAM" id="SSF53271">
    <property type="entry name" value="PRTase-like"/>
    <property type="match status" value="1"/>
</dbReference>
<organism evidence="1 2">
    <name type="scientific">Longibacter salinarum</name>
    <dbReference type="NCBI Taxonomy" id="1850348"/>
    <lineage>
        <taxon>Bacteria</taxon>
        <taxon>Pseudomonadati</taxon>
        <taxon>Rhodothermota</taxon>
        <taxon>Rhodothermia</taxon>
        <taxon>Rhodothermales</taxon>
        <taxon>Salisaetaceae</taxon>
        <taxon>Longibacter</taxon>
    </lineage>
</organism>
<dbReference type="Proteomes" id="UP000220102">
    <property type="component" value="Unassembled WGS sequence"/>
</dbReference>
<keyword evidence="2" id="KW-1185">Reference proteome</keyword>
<evidence type="ECO:0000313" key="1">
    <source>
        <dbReference type="EMBL" id="PEN13122.1"/>
    </source>
</evidence>
<dbReference type="InterPro" id="IPR029057">
    <property type="entry name" value="PRTase-like"/>
</dbReference>
<dbReference type="InterPro" id="IPR008792">
    <property type="entry name" value="PQQD"/>
</dbReference>
<sequence length="404" mass="44616">MSSPLRPRCVVTEIPIEAAGADPERVMRVAEGMVTSPAWSSFPPMACVVRPRPDRRVAMLGFLNDTDASRLEALVRQVPSTVRDLRYVDYQQAETDCEVLAANLSNRLGADLEQARFAGLPRGGMIVLGMLSYALGLRPNQIIDLRDVEATSDGHPLVIVDDCVITGARIRAQRNRFVTNNASRRDLVVAALYATPALCDAVETDSAMRACIRARDVQDFTDERWGDHAGTYRNRWENRPVERYWTGVPEHVAFAWSEPDVGVWDEELGRVMRGLPVVSPSSCLKNRHATNPETRPPVFRQPETTAGCALGPHTFVAEVDSKWIIASTRSGVCMSMSGSSAMFWQALWEASSIDEAIERLADSFPSVSPASLRDDTRQFIGELVRFDVLQHSSSSAPFDHASVS</sequence>
<dbReference type="OrthoDB" id="6144094at2"/>
<dbReference type="EMBL" id="PDEQ01000005">
    <property type="protein sequence ID" value="PEN13122.1"/>
    <property type="molecule type" value="Genomic_DNA"/>
</dbReference>
<dbReference type="Pfam" id="PF05402">
    <property type="entry name" value="PqqD"/>
    <property type="match status" value="1"/>
</dbReference>
<dbReference type="Gene3D" id="3.40.50.2020">
    <property type="match status" value="1"/>
</dbReference>
<reference evidence="1 2" key="1">
    <citation type="submission" date="2017-10" db="EMBL/GenBank/DDBJ databases">
        <title>Draft genome of Longibacter Salinarum.</title>
        <authorList>
            <person name="Goh K.M."/>
            <person name="Shamsir M.S."/>
            <person name="Lim S.W."/>
        </authorList>
    </citation>
    <scope>NUCLEOTIDE SEQUENCE [LARGE SCALE GENOMIC DNA]</scope>
    <source>
        <strain evidence="1 2">KCTC 52045</strain>
    </source>
</reference>